<name>A0A9D4ZP73_ADICA</name>
<sequence>MDGDTLPRDSLLGGHAKKETGGRPSVTGAKVGKGSFSTTSSHLREVHFQRRHLILDNRASIKRRSYGSAKPRFCPTPSSSTAGVLIAPVILPLALISCIGILLANLKASIADLFSLFPASSFSISAGPIRFQKIGFEAHCYEICGIAERNMVCDDRTLVVKAIYGRQCKLFNKMKQIFIFAVFLLHLAIKCRCPDVSHFYYEISRVKDL</sequence>
<feature type="transmembrane region" description="Helical" evidence="2">
    <location>
        <begin position="85"/>
        <end position="106"/>
    </location>
</feature>
<gene>
    <name evidence="3" type="ORF">GOP47_0002447</name>
</gene>
<keyword evidence="4" id="KW-1185">Reference proteome</keyword>
<evidence type="ECO:0000256" key="2">
    <source>
        <dbReference type="SAM" id="Phobius"/>
    </source>
</evidence>
<comment type="caution">
    <text evidence="3">The sequence shown here is derived from an EMBL/GenBank/DDBJ whole genome shotgun (WGS) entry which is preliminary data.</text>
</comment>
<keyword evidence="2" id="KW-0472">Membrane</keyword>
<reference evidence="3" key="1">
    <citation type="submission" date="2021-01" db="EMBL/GenBank/DDBJ databases">
        <title>Adiantum capillus-veneris genome.</title>
        <authorList>
            <person name="Fang Y."/>
            <person name="Liao Q."/>
        </authorList>
    </citation>
    <scope>NUCLEOTIDE SEQUENCE</scope>
    <source>
        <strain evidence="3">H3</strain>
        <tissue evidence="3">Leaf</tissue>
    </source>
</reference>
<protein>
    <submittedName>
        <fullName evidence="3">Uncharacterized protein</fullName>
    </submittedName>
</protein>
<evidence type="ECO:0000313" key="3">
    <source>
        <dbReference type="EMBL" id="KAI5082704.1"/>
    </source>
</evidence>
<dbReference type="Proteomes" id="UP000886520">
    <property type="component" value="Chromosome 3"/>
</dbReference>
<proteinExistence type="predicted"/>
<accession>A0A9D4ZP73</accession>
<dbReference type="EMBL" id="JABFUD020000002">
    <property type="protein sequence ID" value="KAI5082704.1"/>
    <property type="molecule type" value="Genomic_DNA"/>
</dbReference>
<dbReference type="AlphaFoldDB" id="A0A9D4ZP73"/>
<organism evidence="3 4">
    <name type="scientific">Adiantum capillus-veneris</name>
    <name type="common">Maidenhair fern</name>
    <dbReference type="NCBI Taxonomy" id="13818"/>
    <lineage>
        <taxon>Eukaryota</taxon>
        <taxon>Viridiplantae</taxon>
        <taxon>Streptophyta</taxon>
        <taxon>Embryophyta</taxon>
        <taxon>Tracheophyta</taxon>
        <taxon>Polypodiopsida</taxon>
        <taxon>Polypodiidae</taxon>
        <taxon>Polypodiales</taxon>
        <taxon>Pteridineae</taxon>
        <taxon>Pteridaceae</taxon>
        <taxon>Vittarioideae</taxon>
        <taxon>Adiantum</taxon>
    </lineage>
</organism>
<dbReference type="OrthoDB" id="10626360at2759"/>
<feature type="region of interest" description="Disordered" evidence="1">
    <location>
        <begin position="1"/>
        <end position="38"/>
    </location>
</feature>
<keyword evidence="2" id="KW-0812">Transmembrane</keyword>
<evidence type="ECO:0000256" key="1">
    <source>
        <dbReference type="SAM" id="MobiDB-lite"/>
    </source>
</evidence>
<keyword evidence="2" id="KW-1133">Transmembrane helix</keyword>
<evidence type="ECO:0000313" key="4">
    <source>
        <dbReference type="Proteomes" id="UP000886520"/>
    </source>
</evidence>